<name>A0AAW3V173_9BURK</name>
<reference evidence="3 4" key="1">
    <citation type="submission" date="2020-08" db="EMBL/GenBank/DDBJ databases">
        <title>Genomic Encyclopedia of Type Strains, Phase IV (KMG-V): Genome sequencing to study the core and pangenomes of soil and plant-associated prokaryotes.</title>
        <authorList>
            <person name="Whitman W."/>
        </authorList>
    </citation>
    <scope>NUCLEOTIDE SEQUENCE [LARGE SCALE GENOMIC DNA]</scope>
    <source>
        <strain evidence="3 4">SEMIA 4013</strain>
    </source>
</reference>
<evidence type="ECO:0000259" key="2">
    <source>
        <dbReference type="Pfam" id="PF10988"/>
    </source>
</evidence>
<feature type="signal peptide" evidence="1">
    <location>
        <begin position="1"/>
        <end position="25"/>
    </location>
</feature>
<protein>
    <recommendedName>
        <fullName evidence="2">Putative auto-transporter adhesin head GIN domain-containing protein</fullName>
    </recommendedName>
</protein>
<dbReference type="PANTHER" id="PTHR39200">
    <property type="entry name" value="HYPOTHETICAL EXPORTED PROTEIN"/>
    <property type="match status" value="1"/>
</dbReference>
<sequence>MKKYPFLRIFSAAVIAICIGGQAFASTSVVVDGHGNIVRSSTDYGNSNVVIIDGKVVSGSGSKPARGPIKTEQRDLQPFSVVELEAPSDATFAIAPKASISITGPADALAKVSTSVSNGRLKVSINDSISLAAPLRVQISGPSLSGVRLPGSGTIKLDIPAGNALDLRISGSGTIRAAGKISTLRIQLSGAGMIDAAGLQAKTVDAELSGSGDIRAWATERADVDLSGSGDLSIRGKPAVRNVDRSGAGDVKFD</sequence>
<accession>A0AAW3V173</accession>
<comment type="caution">
    <text evidence="3">The sequence shown here is derived from an EMBL/GenBank/DDBJ whole genome shotgun (WGS) entry which is preliminary data.</text>
</comment>
<dbReference type="PANTHER" id="PTHR39200:SF1">
    <property type="entry name" value="AUTO-TRANSPORTER ADHESIN HEAD GIN DOMAIN-CONTAINING PROTEIN-RELATED"/>
    <property type="match status" value="1"/>
</dbReference>
<keyword evidence="1" id="KW-0732">Signal</keyword>
<dbReference type="Gene3D" id="2.160.20.120">
    <property type="match status" value="1"/>
</dbReference>
<dbReference type="RefSeq" id="WP_183800620.1">
    <property type="nucleotide sequence ID" value="NZ_JACIII010000013.1"/>
</dbReference>
<dbReference type="Pfam" id="PF10988">
    <property type="entry name" value="DUF2807"/>
    <property type="match status" value="1"/>
</dbReference>
<organism evidence="3 4">
    <name type="scientific">Paraburkholderia fungorum</name>
    <dbReference type="NCBI Taxonomy" id="134537"/>
    <lineage>
        <taxon>Bacteria</taxon>
        <taxon>Pseudomonadati</taxon>
        <taxon>Pseudomonadota</taxon>
        <taxon>Betaproteobacteria</taxon>
        <taxon>Burkholderiales</taxon>
        <taxon>Burkholderiaceae</taxon>
        <taxon>Paraburkholderia</taxon>
    </lineage>
</organism>
<evidence type="ECO:0000313" key="4">
    <source>
        <dbReference type="Proteomes" id="UP000518681"/>
    </source>
</evidence>
<dbReference type="AlphaFoldDB" id="A0AAW3V173"/>
<dbReference type="EMBL" id="JACIIK010000009">
    <property type="protein sequence ID" value="MBB6204299.1"/>
    <property type="molecule type" value="Genomic_DNA"/>
</dbReference>
<proteinExistence type="predicted"/>
<dbReference type="InterPro" id="IPR021255">
    <property type="entry name" value="DUF2807"/>
</dbReference>
<feature type="domain" description="Putative auto-transporter adhesin head GIN" evidence="2">
    <location>
        <begin position="79"/>
        <end position="238"/>
    </location>
</feature>
<dbReference type="Proteomes" id="UP000518681">
    <property type="component" value="Unassembled WGS sequence"/>
</dbReference>
<gene>
    <name evidence="3" type="ORF">GGD69_005193</name>
</gene>
<evidence type="ECO:0000313" key="3">
    <source>
        <dbReference type="EMBL" id="MBB6204299.1"/>
    </source>
</evidence>
<evidence type="ECO:0000256" key="1">
    <source>
        <dbReference type="SAM" id="SignalP"/>
    </source>
</evidence>
<feature type="chain" id="PRO_5043531552" description="Putative auto-transporter adhesin head GIN domain-containing protein" evidence="1">
    <location>
        <begin position="26"/>
        <end position="254"/>
    </location>
</feature>